<organism evidence="2 3">
    <name type="scientific">Araneus ventricosus</name>
    <name type="common">Orbweaver spider</name>
    <name type="synonym">Epeira ventricosa</name>
    <dbReference type="NCBI Taxonomy" id="182803"/>
    <lineage>
        <taxon>Eukaryota</taxon>
        <taxon>Metazoa</taxon>
        <taxon>Ecdysozoa</taxon>
        <taxon>Arthropoda</taxon>
        <taxon>Chelicerata</taxon>
        <taxon>Arachnida</taxon>
        <taxon>Araneae</taxon>
        <taxon>Araneomorphae</taxon>
        <taxon>Entelegynae</taxon>
        <taxon>Araneoidea</taxon>
        <taxon>Araneidae</taxon>
        <taxon>Araneus</taxon>
    </lineage>
</organism>
<dbReference type="OrthoDB" id="6452802at2759"/>
<accession>A0A4Y2K896</accession>
<dbReference type="SMART" id="SM00612">
    <property type="entry name" value="Kelch"/>
    <property type="match status" value="2"/>
</dbReference>
<dbReference type="Pfam" id="PF01344">
    <property type="entry name" value="Kelch_1"/>
    <property type="match status" value="2"/>
</dbReference>
<comment type="caution">
    <text evidence="2">The sequence shown here is derived from an EMBL/GenBank/DDBJ whole genome shotgun (WGS) entry which is preliminary data.</text>
</comment>
<protein>
    <submittedName>
        <fullName evidence="2">Uncharacterized protein</fullName>
    </submittedName>
</protein>
<dbReference type="PANTHER" id="PTHR46375:SF3">
    <property type="entry name" value="KELCH REPEAT AND BTB DOMAIN-CONTAINING PROTEIN 13"/>
    <property type="match status" value="1"/>
</dbReference>
<dbReference type="Proteomes" id="UP000499080">
    <property type="component" value="Unassembled WGS sequence"/>
</dbReference>
<keyword evidence="3" id="KW-1185">Reference proteome</keyword>
<dbReference type="SUPFAM" id="SSF117281">
    <property type="entry name" value="Kelch motif"/>
    <property type="match status" value="1"/>
</dbReference>
<proteinExistence type="predicted"/>
<dbReference type="InterPro" id="IPR006652">
    <property type="entry name" value="Kelch_1"/>
</dbReference>
<dbReference type="Gene3D" id="2.120.10.80">
    <property type="entry name" value="Kelch-type beta propeller"/>
    <property type="match status" value="1"/>
</dbReference>
<sequence length="200" mass="22934">MLTFIVRFEIGRTSIVRFEIRRITIVRFEICRTSIVRSRSQEDLPFLNAPTTSDKLEDKERCRDDKPSNVQNCRWWTFNLCSLPTPRCYCSLAVWNDRIYCIGGLILESREKMRPTREVWIFNDKTQIWEGGPPLPVPRMSCATLVYDGLLYAIGGFDPESDVAVRNVNYLSPAATCWKVAEPLPSHLFGIAAVSVPQLD</sequence>
<dbReference type="InterPro" id="IPR015915">
    <property type="entry name" value="Kelch-typ_b-propeller"/>
</dbReference>
<evidence type="ECO:0000313" key="2">
    <source>
        <dbReference type="EMBL" id="GBM98434.1"/>
    </source>
</evidence>
<evidence type="ECO:0000256" key="1">
    <source>
        <dbReference type="ARBA" id="ARBA00022441"/>
    </source>
</evidence>
<gene>
    <name evidence="2" type="ORF">AVEN_268775_1</name>
</gene>
<keyword evidence="1" id="KW-0880">Kelch repeat</keyword>
<reference evidence="2 3" key="1">
    <citation type="journal article" date="2019" name="Sci. Rep.">
        <title>Orb-weaving spider Araneus ventricosus genome elucidates the spidroin gene catalogue.</title>
        <authorList>
            <person name="Kono N."/>
            <person name="Nakamura H."/>
            <person name="Ohtoshi R."/>
            <person name="Moran D.A.P."/>
            <person name="Shinohara A."/>
            <person name="Yoshida Y."/>
            <person name="Fujiwara M."/>
            <person name="Mori M."/>
            <person name="Tomita M."/>
            <person name="Arakawa K."/>
        </authorList>
    </citation>
    <scope>NUCLEOTIDE SEQUENCE [LARGE SCALE GENOMIC DNA]</scope>
</reference>
<dbReference type="InterPro" id="IPR052392">
    <property type="entry name" value="Kelch-BTB_domain-containing"/>
</dbReference>
<name>A0A4Y2K896_ARAVE</name>
<dbReference type="AlphaFoldDB" id="A0A4Y2K896"/>
<dbReference type="EMBL" id="BGPR01004322">
    <property type="protein sequence ID" value="GBM98434.1"/>
    <property type="molecule type" value="Genomic_DNA"/>
</dbReference>
<dbReference type="PANTHER" id="PTHR46375">
    <property type="entry name" value="KELCH REPEAT AND BTB DOMAIN-CONTAINING PROTEIN 13-RELATED"/>
    <property type="match status" value="1"/>
</dbReference>
<evidence type="ECO:0000313" key="3">
    <source>
        <dbReference type="Proteomes" id="UP000499080"/>
    </source>
</evidence>